<dbReference type="AlphaFoldDB" id="A0AAE9Z691"/>
<evidence type="ECO:0000256" key="1">
    <source>
        <dbReference type="SAM" id="Phobius"/>
    </source>
</evidence>
<keyword evidence="1" id="KW-1133">Transmembrane helix</keyword>
<protein>
    <submittedName>
        <fullName evidence="2">Uncharacterized protein</fullName>
    </submittedName>
</protein>
<dbReference type="RefSeq" id="WP_044836812.1">
    <property type="nucleotide sequence ID" value="NZ_CP059733.1"/>
</dbReference>
<dbReference type="Proteomes" id="UP000032352">
    <property type="component" value="Chromosome"/>
</dbReference>
<reference evidence="2 3" key="1">
    <citation type="journal article" date="2015" name="Genome Announc.">
        <title>Draft Genome Sequences of Marine Isolates of Thalassomonas viridans and Thalassomonas actiniarum.</title>
        <authorList>
            <person name="Olonade I."/>
            <person name="van Zyl L.J."/>
            <person name="Trindade M."/>
        </authorList>
    </citation>
    <scope>NUCLEOTIDE SEQUENCE [LARGE SCALE GENOMIC DNA]</scope>
    <source>
        <strain evidence="2 3">XOM25</strain>
    </source>
</reference>
<proteinExistence type="predicted"/>
<dbReference type="EMBL" id="CP059733">
    <property type="protein sequence ID" value="WDE07526.1"/>
    <property type="molecule type" value="Genomic_DNA"/>
</dbReference>
<name>A0AAE9Z691_9GAMM</name>
<gene>
    <name evidence="2" type="ORF">SG34_011955</name>
</gene>
<dbReference type="KEGG" id="tvd:SG34_011955"/>
<reference evidence="2 3" key="2">
    <citation type="journal article" date="2022" name="Mar. Drugs">
        <title>Bioassay-Guided Fractionation Leads to the Detection of Cholic Acid Generated by the Rare Thalassomonas sp.</title>
        <authorList>
            <person name="Pheiffer F."/>
            <person name="Schneider Y.K."/>
            <person name="Hansen E.H."/>
            <person name="Andersen J.H."/>
            <person name="Isaksson J."/>
            <person name="Busche T."/>
            <person name="R C."/>
            <person name="Kalinowski J."/>
            <person name="Zyl L.V."/>
            <person name="Trindade M."/>
        </authorList>
    </citation>
    <scope>NUCLEOTIDE SEQUENCE [LARGE SCALE GENOMIC DNA]</scope>
    <source>
        <strain evidence="2 3">XOM25</strain>
    </source>
</reference>
<keyword evidence="3" id="KW-1185">Reference proteome</keyword>
<feature type="transmembrane region" description="Helical" evidence="1">
    <location>
        <begin position="6"/>
        <end position="30"/>
    </location>
</feature>
<keyword evidence="1" id="KW-0812">Transmembrane</keyword>
<evidence type="ECO:0000313" key="2">
    <source>
        <dbReference type="EMBL" id="WDE07526.1"/>
    </source>
</evidence>
<organism evidence="2 3">
    <name type="scientific">Thalassomonas viridans</name>
    <dbReference type="NCBI Taxonomy" id="137584"/>
    <lineage>
        <taxon>Bacteria</taxon>
        <taxon>Pseudomonadati</taxon>
        <taxon>Pseudomonadota</taxon>
        <taxon>Gammaproteobacteria</taxon>
        <taxon>Alteromonadales</taxon>
        <taxon>Colwelliaceae</taxon>
        <taxon>Thalassomonas</taxon>
    </lineage>
</organism>
<sequence length="124" mass="14394">MRTSTLIFVFLIFFLLLTMILFVLFGQITVRKLRKDPKTKHELGMEFASGWDIINVAQSLALPRSLVRKFRTTPLSFMSANPDLLIQHTTKFDRILAFIFYWTYIVTGIFIFIWVCLIAAGVLD</sequence>
<keyword evidence="1" id="KW-0472">Membrane</keyword>
<evidence type="ECO:0000313" key="3">
    <source>
        <dbReference type="Proteomes" id="UP000032352"/>
    </source>
</evidence>
<feature type="transmembrane region" description="Helical" evidence="1">
    <location>
        <begin position="95"/>
        <end position="123"/>
    </location>
</feature>
<accession>A0AAE9Z691</accession>